<feature type="domain" description="Ketoreductase" evidence="3">
    <location>
        <begin position="7"/>
        <end position="165"/>
    </location>
</feature>
<dbReference type="FunFam" id="3.40.50.720:FF:000084">
    <property type="entry name" value="Short-chain dehydrogenase reductase"/>
    <property type="match status" value="1"/>
</dbReference>
<keyword evidence="2" id="KW-0560">Oxidoreductase</keyword>
<dbReference type="Proteomes" id="UP000244940">
    <property type="component" value="Unassembled WGS sequence"/>
</dbReference>
<dbReference type="SUPFAM" id="SSF51735">
    <property type="entry name" value="NAD(P)-binding Rossmann-fold domains"/>
    <property type="match status" value="1"/>
</dbReference>
<evidence type="ECO:0000259" key="3">
    <source>
        <dbReference type="SMART" id="SM00822"/>
    </source>
</evidence>
<dbReference type="InterPro" id="IPR036291">
    <property type="entry name" value="NAD(P)-bd_dom_sf"/>
</dbReference>
<dbReference type="InterPro" id="IPR057326">
    <property type="entry name" value="KR_dom"/>
</dbReference>
<dbReference type="EMBL" id="QEYD01000001">
    <property type="protein sequence ID" value="PWE31461.1"/>
    <property type="molecule type" value="Genomic_DNA"/>
</dbReference>
<dbReference type="GeneID" id="94363277"/>
<organism evidence="4 5">
    <name type="scientific">Pararhodobacter marinus</name>
    <dbReference type="NCBI Taxonomy" id="2184063"/>
    <lineage>
        <taxon>Bacteria</taxon>
        <taxon>Pseudomonadati</taxon>
        <taxon>Pseudomonadota</taxon>
        <taxon>Alphaproteobacteria</taxon>
        <taxon>Rhodobacterales</taxon>
        <taxon>Paracoccaceae</taxon>
        <taxon>Pararhodobacter</taxon>
    </lineage>
</organism>
<proteinExistence type="inferred from homology"/>
<dbReference type="Gene3D" id="3.40.50.720">
    <property type="entry name" value="NAD(P)-binding Rossmann-like Domain"/>
    <property type="match status" value="1"/>
</dbReference>
<dbReference type="InterPro" id="IPR002347">
    <property type="entry name" value="SDR_fam"/>
</dbReference>
<dbReference type="Pfam" id="PF13561">
    <property type="entry name" value="adh_short_C2"/>
    <property type="match status" value="1"/>
</dbReference>
<dbReference type="PRINTS" id="PR00081">
    <property type="entry name" value="GDHRDH"/>
</dbReference>
<evidence type="ECO:0000313" key="4">
    <source>
        <dbReference type="EMBL" id="PWE31461.1"/>
    </source>
</evidence>
<dbReference type="CDD" id="cd05233">
    <property type="entry name" value="SDR_c"/>
    <property type="match status" value="1"/>
</dbReference>
<evidence type="ECO:0000313" key="5">
    <source>
        <dbReference type="Proteomes" id="UP000244940"/>
    </source>
</evidence>
<reference evidence="4 5" key="1">
    <citation type="submission" date="2018-05" db="EMBL/GenBank/DDBJ databases">
        <title>Pararhodobacter marina sp. nov., isolated from deep-sea water of the Indian Ocean.</title>
        <authorList>
            <person name="Lai Q.Sr."/>
            <person name="Liu X."/>
            <person name="Shao Z."/>
        </authorList>
    </citation>
    <scope>NUCLEOTIDE SEQUENCE [LARGE SCALE GENOMIC DNA]</scope>
    <source>
        <strain evidence="4 5">CIC4N-9</strain>
    </source>
</reference>
<dbReference type="PANTHER" id="PTHR24321:SF13">
    <property type="entry name" value="2,3-DIHYDRO-2,3-DIHYDROXYBENZOATE DEHYDROGENASE"/>
    <property type="match status" value="1"/>
</dbReference>
<dbReference type="AlphaFoldDB" id="A0A2U2CHZ7"/>
<dbReference type="RefSeq" id="WP_109531262.1">
    <property type="nucleotide sequence ID" value="NZ_CAXPUO010000052.1"/>
</dbReference>
<evidence type="ECO:0000256" key="2">
    <source>
        <dbReference type="ARBA" id="ARBA00023002"/>
    </source>
</evidence>
<evidence type="ECO:0000256" key="1">
    <source>
        <dbReference type="ARBA" id="ARBA00006484"/>
    </source>
</evidence>
<comment type="similarity">
    <text evidence="1">Belongs to the short-chain dehydrogenases/reductases (SDR) family.</text>
</comment>
<name>A0A2U2CHZ7_9RHOB</name>
<protein>
    <submittedName>
        <fullName evidence="4">3-oxoacyl-ACP reductase</fullName>
    </submittedName>
</protein>
<dbReference type="GO" id="GO:0016491">
    <property type="term" value="F:oxidoreductase activity"/>
    <property type="evidence" value="ECO:0007669"/>
    <property type="project" value="UniProtKB-KW"/>
</dbReference>
<dbReference type="SMART" id="SM00822">
    <property type="entry name" value="PKS_KR"/>
    <property type="match status" value="1"/>
</dbReference>
<sequence length="245" mass="24472">MGELAGRRILITGAASGIGQATARMFAGQGAHLGLLDRDAEGLAALAGPLGASAHVADIADPLAAAGAVTAAARALGGLDGLVHCAGIADRHRLEDLPLDEWQRLLAVNLTGTFALCQAAIAPMRAAGAGATIAAVASASGLLPSTAGGAYGATKAGVAMLLKYLAIELAPAVRVNTVAPGMVDTPMSTGGADPEARQAHAARTYALQRSARPEEIAEALLFITSPRSSYMTGACLAVDGGRSYH</sequence>
<dbReference type="PANTHER" id="PTHR24321">
    <property type="entry name" value="DEHYDROGENASES, SHORT CHAIN"/>
    <property type="match status" value="1"/>
</dbReference>
<accession>A0A2U2CHZ7</accession>
<dbReference type="OrthoDB" id="9789398at2"/>
<keyword evidence="5" id="KW-1185">Reference proteome</keyword>
<gene>
    <name evidence="4" type="ORF">C4N9_00065</name>
</gene>
<comment type="caution">
    <text evidence="4">The sequence shown here is derived from an EMBL/GenBank/DDBJ whole genome shotgun (WGS) entry which is preliminary data.</text>
</comment>